<protein>
    <recommendedName>
        <fullName evidence="8">Cathepsin L</fullName>
    </recommendedName>
</protein>
<dbReference type="Pfam" id="PF00112">
    <property type="entry name" value="Peptidase_C1"/>
    <property type="match status" value="1"/>
</dbReference>
<dbReference type="Gene3D" id="3.90.70.10">
    <property type="entry name" value="Cysteine proteinases"/>
    <property type="match status" value="1"/>
</dbReference>
<dbReference type="InterPro" id="IPR000668">
    <property type="entry name" value="Peptidase_C1A_C"/>
</dbReference>
<proteinExistence type="inferred from homology"/>
<dbReference type="SMART" id="SM00848">
    <property type="entry name" value="Inhibitor_I29"/>
    <property type="match status" value="1"/>
</dbReference>
<sequence length="400" mass="45355">MAQLVTFCVYYIRNEIEQVYIQTAFGSLWRSFTSEIHSSLTLQLQFSISHKRSPNIMKYIFLVIGVMILIQICSGGNNKDQMWEAFKRKYNKVYRSAHEEFSRRKIYLTNRKAIDEFNALNAAGGRFERLHENELADMEHKEISNPLLTKTLKKRRAALPVYHRTRDVRRYPRAVDWRDEGVVTPVERQGICSSCWAFTAAGALESKIAITTKTLEPLSKQQLVDCAGSEGAGGCAGGSIAEAYEYIMKSNGLMSQRDYPYENKNGFCRADRSRAHSTLDSYKRIAPEELSLQEVVAYEGPVAASIATDDPAWRFHHGDGIYNNPNCSRTVDHGVLIVGYGTDEVGNDYWIVKNSYGTEFGENGYIKMARNKDNQCGIADWAYIPVAVRVNRNTQVVHLP</sequence>
<evidence type="ECO:0000313" key="7">
    <source>
        <dbReference type="EMBL" id="JAG65001.1"/>
    </source>
</evidence>
<dbReference type="FunFam" id="3.90.70.10:FF:000006">
    <property type="entry name" value="Cathepsin S"/>
    <property type="match status" value="1"/>
</dbReference>
<evidence type="ECO:0000256" key="3">
    <source>
        <dbReference type="ARBA" id="ARBA00022801"/>
    </source>
</evidence>
<dbReference type="SUPFAM" id="SSF54001">
    <property type="entry name" value="Cysteine proteinases"/>
    <property type="match status" value="1"/>
</dbReference>
<dbReference type="InterPro" id="IPR038765">
    <property type="entry name" value="Papain-like_cys_pep_sf"/>
</dbReference>
<evidence type="ECO:0000256" key="4">
    <source>
        <dbReference type="ARBA" id="ARBA00022807"/>
    </source>
</evidence>
<dbReference type="EMBL" id="GBRD01000820">
    <property type="protein sequence ID" value="JAG65001.1"/>
    <property type="molecule type" value="Transcribed_RNA"/>
</dbReference>
<dbReference type="AlphaFoldDB" id="A0A0K8THZ9"/>
<dbReference type="Pfam" id="PF08246">
    <property type="entry name" value="Inhibitor_I29"/>
    <property type="match status" value="1"/>
</dbReference>
<dbReference type="GO" id="GO:0008234">
    <property type="term" value="F:cysteine-type peptidase activity"/>
    <property type="evidence" value="ECO:0007669"/>
    <property type="project" value="UniProtKB-KW"/>
</dbReference>
<keyword evidence="4" id="KW-0788">Thiol protease</keyword>
<evidence type="ECO:0000256" key="2">
    <source>
        <dbReference type="ARBA" id="ARBA00022670"/>
    </source>
</evidence>
<feature type="domain" description="Peptidase C1A papain C-terminal" evidence="5">
    <location>
        <begin position="171"/>
        <end position="386"/>
    </location>
</feature>
<keyword evidence="2" id="KW-0645">Protease</keyword>
<evidence type="ECO:0000259" key="5">
    <source>
        <dbReference type="SMART" id="SM00645"/>
    </source>
</evidence>
<dbReference type="PANTHER" id="PTHR12411">
    <property type="entry name" value="CYSTEINE PROTEASE FAMILY C1-RELATED"/>
    <property type="match status" value="1"/>
</dbReference>
<dbReference type="InterPro" id="IPR025660">
    <property type="entry name" value="Pept_his_AS"/>
</dbReference>
<accession>A0A0K8THZ9</accession>
<dbReference type="InterPro" id="IPR039417">
    <property type="entry name" value="Peptidase_C1A_papain-like"/>
</dbReference>
<name>A0A0K8THZ9_LYGHE</name>
<dbReference type="EMBL" id="GBRD01000821">
    <property type="protein sequence ID" value="JAG65000.1"/>
    <property type="molecule type" value="Transcribed_RNA"/>
</dbReference>
<dbReference type="InterPro" id="IPR013128">
    <property type="entry name" value="Peptidase_C1A"/>
</dbReference>
<dbReference type="PROSITE" id="PS00639">
    <property type="entry name" value="THIOL_PROTEASE_HIS"/>
    <property type="match status" value="1"/>
</dbReference>
<comment type="similarity">
    <text evidence="1">Belongs to the peptidase C1 family.</text>
</comment>
<dbReference type="GO" id="GO:0006508">
    <property type="term" value="P:proteolysis"/>
    <property type="evidence" value="ECO:0007669"/>
    <property type="project" value="UniProtKB-KW"/>
</dbReference>
<dbReference type="SMART" id="SM00645">
    <property type="entry name" value="Pept_C1"/>
    <property type="match status" value="1"/>
</dbReference>
<organism evidence="7">
    <name type="scientific">Lygus hesperus</name>
    <name type="common">Western plant bug</name>
    <dbReference type="NCBI Taxonomy" id="30085"/>
    <lineage>
        <taxon>Eukaryota</taxon>
        <taxon>Metazoa</taxon>
        <taxon>Ecdysozoa</taxon>
        <taxon>Arthropoda</taxon>
        <taxon>Hexapoda</taxon>
        <taxon>Insecta</taxon>
        <taxon>Pterygota</taxon>
        <taxon>Neoptera</taxon>
        <taxon>Paraneoptera</taxon>
        <taxon>Hemiptera</taxon>
        <taxon>Heteroptera</taxon>
        <taxon>Panheteroptera</taxon>
        <taxon>Cimicomorpha</taxon>
        <taxon>Miridae</taxon>
        <taxon>Mirini</taxon>
        <taxon>Lygus</taxon>
    </lineage>
</organism>
<dbReference type="PRINTS" id="PR00705">
    <property type="entry name" value="PAPAIN"/>
</dbReference>
<keyword evidence="3" id="KW-0378">Hydrolase</keyword>
<dbReference type="InterPro" id="IPR013201">
    <property type="entry name" value="Prot_inhib_I29"/>
</dbReference>
<dbReference type="CDD" id="cd02248">
    <property type="entry name" value="Peptidase_C1A"/>
    <property type="match status" value="1"/>
</dbReference>
<evidence type="ECO:0008006" key="8">
    <source>
        <dbReference type="Google" id="ProtNLM"/>
    </source>
</evidence>
<reference evidence="7" key="1">
    <citation type="submission" date="2014-09" db="EMBL/GenBank/DDBJ databases">
        <authorList>
            <person name="Magalhaes I.L.F."/>
            <person name="Oliveira U."/>
            <person name="Santos F.R."/>
            <person name="Vidigal T.H.D.A."/>
            <person name="Brescovit A.D."/>
            <person name="Santos A.J."/>
        </authorList>
    </citation>
    <scope>NUCLEOTIDE SEQUENCE</scope>
</reference>
<feature type="domain" description="Cathepsin propeptide inhibitor" evidence="6">
    <location>
        <begin position="83"/>
        <end position="143"/>
    </location>
</feature>
<evidence type="ECO:0000256" key="1">
    <source>
        <dbReference type="ARBA" id="ARBA00008455"/>
    </source>
</evidence>
<evidence type="ECO:0000259" key="6">
    <source>
        <dbReference type="SMART" id="SM00848"/>
    </source>
</evidence>